<sequence length="407" mass="44631">MTSLETAFEKASSDGTLAGAALLAATTDKGIVYSKAFGKRSLEKDAPDMTVDDVMQLYSATKLVTSIAALQLVERGLFTLDEDVSSVLPEIGGLKVLKGMNGSEPVFEEPQSKVTLRQLLSHSSGLAYPFLSTEIAEYNTAQGRPAFPPFITVTESFTFPLTYHPGTAWQYSSGIEWAGLLVSRVSGMSLEEFTQRNIASPLGIEDMTYFLAEKPHLQSRLVSMVNRDPSIPDGKGKVVPNEGPGFLSQVKEEMGGAGLHTSARSYIKILHSLLANDGKILRPETVDSMFEPQLTPASQRSLQAHLDHIPKGETGPAPPFIGEFAQVQHDFGLGGMLSMENVDNGPSKWRRKGYMFWSGMANWYWFIDREAGLCGIFGTQVMPNADDQTREMISIFEKGMYERFAFA</sequence>
<keyword evidence="2" id="KW-0378">Hydrolase</keyword>
<evidence type="ECO:0000259" key="3">
    <source>
        <dbReference type="Pfam" id="PF00144"/>
    </source>
</evidence>
<protein>
    <submittedName>
        <fullName evidence="4">Esterase EstB</fullName>
    </submittedName>
</protein>
<proteinExistence type="inferred from homology"/>
<dbReference type="AlphaFoldDB" id="A0A0U1M345"/>
<dbReference type="STRING" id="28573.A0A0U1M345"/>
<evidence type="ECO:0000313" key="5">
    <source>
        <dbReference type="Proteomes" id="UP000054383"/>
    </source>
</evidence>
<gene>
    <name evidence="4" type="ORF">PISL3812_06973</name>
</gene>
<evidence type="ECO:0000256" key="1">
    <source>
        <dbReference type="ARBA" id="ARBA00009009"/>
    </source>
</evidence>
<keyword evidence="5" id="KW-1185">Reference proteome</keyword>
<dbReference type="Gene3D" id="3.40.710.10">
    <property type="entry name" value="DD-peptidase/beta-lactamase superfamily"/>
    <property type="match status" value="1"/>
</dbReference>
<dbReference type="OrthoDB" id="428260at2759"/>
<feature type="domain" description="Beta-lactamase-related" evidence="3">
    <location>
        <begin position="9"/>
        <end position="389"/>
    </location>
</feature>
<accession>A0A0U1M345</accession>
<dbReference type="InterPro" id="IPR001466">
    <property type="entry name" value="Beta-lactam-related"/>
</dbReference>
<organism evidence="4 5">
    <name type="scientific">Talaromyces islandicus</name>
    <name type="common">Penicillium islandicum</name>
    <dbReference type="NCBI Taxonomy" id="28573"/>
    <lineage>
        <taxon>Eukaryota</taxon>
        <taxon>Fungi</taxon>
        <taxon>Dikarya</taxon>
        <taxon>Ascomycota</taxon>
        <taxon>Pezizomycotina</taxon>
        <taxon>Eurotiomycetes</taxon>
        <taxon>Eurotiomycetidae</taxon>
        <taxon>Eurotiales</taxon>
        <taxon>Trichocomaceae</taxon>
        <taxon>Talaromyces</taxon>
        <taxon>Talaromyces sect. Islandici</taxon>
    </lineage>
</organism>
<reference evidence="4 5" key="1">
    <citation type="submission" date="2015-04" db="EMBL/GenBank/DDBJ databases">
        <authorList>
            <person name="Syromyatnikov M.Y."/>
            <person name="Popov V.N."/>
        </authorList>
    </citation>
    <scope>NUCLEOTIDE SEQUENCE [LARGE SCALE GENOMIC DNA]</scope>
    <source>
        <strain evidence="4">WF-38-12</strain>
    </source>
</reference>
<dbReference type="Pfam" id="PF00144">
    <property type="entry name" value="Beta-lactamase"/>
    <property type="match status" value="1"/>
</dbReference>
<name>A0A0U1M345_TALIS</name>
<dbReference type="PANTHER" id="PTHR43283">
    <property type="entry name" value="BETA-LACTAMASE-RELATED"/>
    <property type="match status" value="1"/>
</dbReference>
<dbReference type="Proteomes" id="UP000054383">
    <property type="component" value="Unassembled WGS sequence"/>
</dbReference>
<dbReference type="SUPFAM" id="SSF56601">
    <property type="entry name" value="beta-lactamase/transpeptidase-like"/>
    <property type="match status" value="1"/>
</dbReference>
<evidence type="ECO:0000313" key="4">
    <source>
        <dbReference type="EMBL" id="CRG89934.1"/>
    </source>
</evidence>
<comment type="similarity">
    <text evidence="1">Belongs to the class-A beta-lactamase family.</text>
</comment>
<dbReference type="InterPro" id="IPR050789">
    <property type="entry name" value="Diverse_Enzym_Activities"/>
</dbReference>
<dbReference type="InterPro" id="IPR012338">
    <property type="entry name" value="Beta-lactam/transpept-like"/>
</dbReference>
<evidence type="ECO:0000256" key="2">
    <source>
        <dbReference type="ARBA" id="ARBA00022801"/>
    </source>
</evidence>
<dbReference type="OMA" id="GMFNSSW"/>
<dbReference type="PANTHER" id="PTHR43283:SF17">
    <property type="entry name" value="(LOVD), PUTATIVE (AFU_ORTHOLOGUE AFUA_5G00920)-RELATED"/>
    <property type="match status" value="1"/>
</dbReference>
<dbReference type="GO" id="GO:0016787">
    <property type="term" value="F:hydrolase activity"/>
    <property type="evidence" value="ECO:0007669"/>
    <property type="project" value="UniProtKB-KW"/>
</dbReference>
<dbReference type="EMBL" id="CVMT01000007">
    <property type="protein sequence ID" value="CRG89934.1"/>
    <property type="molecule type" value="Genomic_DNA"/>
</dbReference>